<dbReference type="EMBL" id="VWSJ01000023">
    <property type="protein sequence ID" value="MSN96698.1"/>
    <property type="molecule type" value="Genomic_DNA"/>
</dbReference>
<accession>A0A6L5WHJ3</accession>
<dbReference type="Proteomes" id="UP000476338">
    <property type="component" value="Unassembled WGS sequence"/>
</dbReference>
<proteinExistence type="predicted"/>
<evidence type="ECO:0000313" key="1">
    <source>
        <dbReference type="EMBL" id="MSN96698.1"/>
    </source>
</evidence>
<protein>
    <submittedName>
        <fullName evidence="1">Uncharacterized protein</fullName>
    </submittedName>
</protein>
<name>A0A6L5WHJ3_9BACT</name>
<sequence>MKFIFFIIIFFCLSSCGLKFPNLELKFEEKRFFLECDNQNFTLLVSNNGRNFSLFDSLFTPIVSRNFMNSKFTNAKFLPPSSKYDELFYEILKMIKEDKKYHIYSGKKLFCKVNEI</sequence>
<organism evidence="1 2">
    <name type="scientific">Campylobacter portucalensis</name>
    <dbReference type="NCBI Taxonomy" id="2608384"/>
    <lineage>
        <taxon>Bacteria</taxon>
        <taxon>Pseudomonadati</taxon>
        <taxon>Campylobacterota</taxon>
        <taxon>Epsilonproteobacteria</taxon>
        <taxon>Campylobacterales</taxon>
        <taxon>Campylobacteraceae</taxon>
        <taxon>Campylobacter</taxon>
    </lineage>
</organism>
<reference evidence="1 2" key="1">
    <citation type="submission" date="2019-09" db="EMBL/GenBank/DDBJ databases">
        <authorList>
            <person name="Silva M."/>
            <person name="Pereira G."/>
            <person name="Lopes-Da-Costa L."/>
            <person name="Silva E."/>
        </authorList>
    </citation>
    <scope>NUCLEOTIDE SEQUENCE [LARGE SCALE GENOMIC DNA]</scope>
    <source>
        <strain evidence="1 2">FMV-PI01</strain>
    </source>
</reference>
<dbReference type="AlphaFoldDB" id="A0A6L5WHJ3"/>
<reference evidence="1 2" key="2">
    <citation type="submission" date="2020-03" db="EMBL/GenBank/DDBJ databases">
        <title>Campylobacter portucalensis sp. nov., a new species of Campylobacter isolated from the reproductive tract of bulls.</title>
        <authorList>
            <person name="Silva M.F."/>
            <person name="Pereira G."/>
            <person name="Carneiro C."/>
            <person name="Hemphill A."/>
            <person name="Mateus L."/>
            <person name="Lopes-Da-Costa L."/>
            <person name="Silva E."/>
        </authorList>
    </citation>
    <scope>NUCLEOTIDE SEQUENCE [LARGE SCALE GENOMIC DNA]</scope>
    <source>
        <strain evidence="1 2">FMV-PI01</strain>
    </source>
</reference>
<gene>
    <name evidence="1" type="ORF">F1B92_05910</name>
</gene>
<comment type="caution">
    <text evidence="1">The sequence shown here is derived from an EMBL/GenBank/DDBJ whole genome shotgun (WGS) entry which is preliminary data.</text>
</comment>
<keyword evidence="2" id="KW-1185">Reference proteome</keyword>
<evidence type="ECO:0000313" key="2">
    <source>
        <dbReference type="Proteomes" id="UP000476338"/>
    </source>
</evidence>